<feature type="compositionally biased region" description="Low complexity" evidence="1">
    <location>
        <begin position="1"/>
        <end position="10"/>
    </location>
</feature>
<feature type="compositionally biased region" description="Acidic residues" evidence="1">
    <location>
        <begin position="251"/>
        <end position="275"/>
    </location>
</feature>
<feature type="compositionally biased region" description="Basic and acidic residues" evidence="1">
    <location>
        <begin position="14"/>
        <end position="31"/>
    </location>
</feature>
<name>A0A0D2GC81_9EURO</name>
<feature type="compositionally biased region" description="Acidic residues" evidence="1">
    <location>
        <begin position="282"/>
        <end position="300"/>
    </location>
</feature>
<reference evidence="2 3" key="1">
    <citation type="submission" date="2015-01" db="EMBL/GenBank/DDBJ databases">
        <title>The Genome Sequence of Capronia semiimmersa CBS27337.</title>
        <authorList>
            <consortium name="The Broad Institute Genomics Platform"/>
            <person name="Cuomo C."/>
            <person name="de Hoog S."/>
            <person name="Gorbushina A."/>
            <person name="Stielow B."/>
            <person name="Teixiera M."/>
            <person name="Abouelleil A."/>
            <person name="Chapman S.B."/>
            <person name="Priest M."/>
            <person name="Young S.K."/>
            <person name="Wortman J."/>
            <person name="Nusbaum C."/>
            <person name="Birren B."/>
        </authorList>
    </citation>
    <scope>NUCLEOTIDE SEQUENCE [LARGE SCALE GENOMIC DNA]</scope>
    <source>
        <strain evidence="2 3">CBS 27337</strain>
    </source>
</reference>
<feature type="compositionally biased region" description="Basic and acidic residues" evidence="1">
    <location>
        <begin position="216"/>
        <end position="227"/>
    </location>
</feature>
<dbReference type="STRING" id="5601.A0A0D2GC81"/>
<keyword evidence="3" id="KW-1185">Reference proteome</keyword>
<protein>
    <submittedName>
        <fullName evidence="2">Uncharacterized protein</fullName>
    </submittedName>
</protein>
<feature type="compositionally biased region" description="Basic and acidic residues" evidence="1">
    <location>
        <begin position="165"/>
        <end position="182"/>
    </location>
</feature>
<feature type="compositionally biased region" description="Polar residues" evidence="1">
    <location>
        <begin position="454"/>
        <end position="468"/>
    </location>
</feature>
<dbReference type="Proteomes" id="UP000054266">
    <property type="component" value="Unassembled WGS sequence"/>
</dbReference>
<feature type="region of interest" description="Disordered" evidence="1">
    <location>
        <begin position="449"/>
        <end position="489"/>
    </location>
</feature>
<evidence type="ECO:0000313" key="2">
    <source>
        <dbReference type="EMBL" id="KIW69704.1"/>
    </source>
</evidence>
<proteinExistence type="predicted"/>
<organism evidence="2 3">
    <name type="scientific">Phialophora macrospora</name>
    <dbReference type="NCBI Taxonomy" id="1851006"/>
    <lineage>
        <taxon>Eukaryota</taxon>
        <taxon>Fungi</taxon>
        <taxon>Dikarya</taxon>
        <taxon>Ascomycota</taxon>
        <taxon>Pezizomycotina</taxon>
        <taxon>Eurotiomycetes</taxon>
        <taxon>Chaetothyriomycetidae</taxon>
        <taxon>Chaetothyriales</taxon>
        <taxon>Herpotrichiellaceae</taxon>
        <taxon>Phialophora</taxon>
    </lineage>
</organism>
<dbReference type="HOGENOM" id="CLU_022564_2_0_1"/>
<sequence length="563" mass="61793">MSRPSSSRSSLHLEPPRKSIELEDPGAHDLSSDGDDDEHFSDASEGQKRISRPVTPVSPIPRTRIEKVDDQPSYGEVPGTPAYEKRIVDAVPDEVEVLPESHGRLSKRSSQYLEPPTTPGGTLIPRTVVEKIDPDAPSYGEVPKTSGYLQRQMDAVPDVILKTPEPGKKTLFSEESEGRSRSNSDIPVPETIITRVDSFPAHGEVPGTEAAKKRKLDAAPDIIEKGGVEAPAGSPTLDRAMKPSRRKPPSADDDDDDEDDQNDENDFGDDFDDFEQGAQAGADDDFGDFDDGFQDPEAVEESPPVPIAQANTIPLDPFTLIDFAALSSIPDLLAATQAHLDSMFPHSTPSALSSIPQQEPIPDSSPIFPSDRSRSLWKQLITPPPLQPPNWTQSRIRRLFLVSLGVPVDLDEILPPSKQKKLVLPDINLEPSSRKSEGDRPVGSLARLKAQGGVNDSTASLDSTQSGTTKERHPRSKKPKGPPPPPELDLTAVRRLCATTQEKIDGFTDDELQAHVKELNELTSRTSELLEYWLKRRDGLVKEKEAFEGVIENLVRHARRVRK</sequence>
<gene>
    <name evidence="2" type="ORF">PV04_05566</name>
</gene>
<dbReference type="PANTHER" id="PTHR38698:SF1">
    <property type="entry name" value="FUNGAL PROTEIN"/>
    <property type="match status" value="1"/>
</dbReference>
<dbReference type="InterPro" id="IPR031355">
    <property type="entry name" value="YBL010C/LAA2-like"/>
</dbReference>
<dbReference type="AlphaFoldDB" id="A0A0D2GC81"/>
<accession>A0A0D2GC81</accession>
<feature type="region of interest" description="Disordered" evidence="1">
    <location>
        <begin position="1"/>
        <end position="81"/>
    </location>
</feature>
<dbReference type="EMBL" id="KN846958">
    <property type="protein sequence ID" value="KIW69704.1"/>
    <property type="molecule type" value="Genomic_DNA"/>
</dbReference>
<feature type="region of interest" description="Disordered" evidence="1">
    <location>
        <begin position="98"/>
        <end position="124"/>
    </location>
</feature>
<dbReference type="PANTHER" id="PTHR38698">
    <property type="entry name" value="EXPRESSED PROTEIN"/>
    <property type="match status" value="1"/>
</dbReference>
<dbReference type="Pfam" id="PF17104">
    <property type="entry name" value="YBL010C_LAA2"/>
    <property type="match status" value="1"/>
</dbReference>
<evidence type="ECO:0000313" key="3">
    <source>
        <dbReference type="Proteomes" id="UP000054266"/>
    </source>
</evidence>
<evidence type="ECO:0000256" key="1">
    <source>
        <dbReference type="SAM" id="MobiDB-lite"/>
    </source>
</evidence>
<feature type="region of interest" description="Disordered" evidence="1">
    <location>
        <begin position="163"/>
        <end position="310"/>
    </location>
</feature>